<accession>A0A316M7N0</accession>
<reference evidence="1 2" key="1">
    <citation type="submission" date="2018-03" db="EMBL/GenBank/DDBJ databases">
        <title>The uncultured portion of the human microbiome is neutrally assembled.</title>
        <authorList>
            <person name="Jeraldo P."/>
            <person name="Boardman L."/>
            <person name="White B.A."/>
            <person name="Nelson H."/>
            <person name="Goldenfeld N."/>
            <person name="Chia N."/>
        </authorList>
    </citation>
    <scope>NUCLEOTIDE SEQUENCE [LARGE SCALE GENOMIC DNA]</scope>
    <source>
        <strain evidence="1">CIM:MAG 903</strain>
    </source>
</reference>
<organism evidence="1 2">
    <name type="scientific">Clostridium cadaveris</name>
    <dbReference type="NCBI Taxonomy" id="1529"/>
    <lineage>
        <taxon>Bacteria</taxon>
        <taxon>Bacillati</taxon>
        <taxon>Bacillota</taxon>
        <taxon>Clostridia</taxon>
        <taxon>Eubacteriales</taxon>
        <taxon>Clostridiaceae</taxon>
        <taxon>Clostridium</taxon>
    </lineage>
</organism>
<dbReference type="AlphaFoldDB" id="A0A316M7N0"/>
<sequence length="200" mass="23131">MNKGLSKYLLLGVLSLSGIIYIQYRRNVLLASERDRYQANNSTLLSELTRVRIDSMTLAVDAKGLRLTVEEYKRFRTQDAETIKKLGIKIKNLEASAKHQLEMGAPIDAVVKDTVIIHDTVPLLRQKVEMITPHIQITGIIENCRLKGQIRVPATLNQAIWVEYKGWWLWKRIKAVHQTISSDNPYLRIKYTEYIKIEKK</sequence>
<evidence type="ECO:0000313" key="2">
    <source>
        <dbReference type="Proteomes" id="UP000246114"/>
    </source>
</evidence>
<dbReference type="EMBL" id="QAMZ01000021">
    <property type="protein sequence ID" value="PWL54522.1"/>
    <property type="molecule type" value="Genomic_DNA"/>
</dbReference>
<evidence type="ECO:0000313" key="1">
    <source>
        <dbReference type="EMBL" id="PWL54522.1"/>
    </source>
</evidence>
<dbReference type="Proteomes" id="UP000246114">
    <property type="component" value="Unassembled WGS sequence"/>
</dbReference>
<proteinExistence type="predicted"/>
<gene>
    <name evidence="1" type="ORF">DBY38_04245</name>
</gene>
<dbReference type="Pfam" id="PF20186">
    <property type="entry name" value="DUF6549"/>
    <property type="match status" value="1"/>
</dbReference>
<name>A0A316M7N0_9CLOT</name>
<protein>
    <submittedName>
        <fullName evidence="1">Uncharacterized protein</fullName>
    </submittedName>
</protein>
<dbReference type="InterPro" id="IPR046679">
    <property type="entry name" value="DUF6549"/>
</dbReference>
<comment type="caution">
    <text evidence="1">The sequence shown here is derived from an EMBL/GenBank/DDBJ whole genome shotgun (WGS) entry which is preliminary data.</text>
</comment>